<dbReference type="Pfam" id="PF01645">
    <property type="entry name" value="Glu_synthase"/>
    <property type="match status" value="1"/>
</dbReference>
<dbReference type="PANTHER" id="PTHR11938">
    <property type="entry name" value="FAD NADPH DEHYDROGENASE/OXIDOREDUCTASE"/>
    <property type="match status" value="1"/>
</dbReference>
<dbReference type="Pfam" id="PF01493">
    <property type="entry name" value="GXGXG"/>
    <property type="match status" value="1"/>
</dbReference>
<keyword evidence="7" id="KW-0479">Metal-binding</keyword>
<organism evidence="18 19">
    <name type="scientific">Leuconostoc suionicum</name>
    <dbReference type="NCBI Taxonomy" id="1511761"/>
    <lineage>
        <taxon>Bacteria</taxon>
        <taxon>Bacillati</taxon>
        <taxon>Bacillota</taxon>
        <taxon>Bacilli</taxon>
        <taxon>Lactobacillales</taxon>
        <taxon>Lactobacillaceae</taxon>
        <taxon>Leuconostoc</taxon>
    </lineage>
</organism>
<dbReference type="InterPro" id="IPR050711">
    <property type="entry name" value="ET-N_metabolism_enzyme"/>
</dbReference>
<gene>
    <name evidence="18" type="primary">gltB_2</name>
    <name evidence="17" type="ORF">LES8486_00705</name>
    <name evidence="18" type="ORF">LES9216_00852</name>
</gene>
<evidence type="ECO:0000256" key="15">
    <source>
        <dbReference type="SAM" id="MobiDB-lite"/>
    </source>
</evidence>
<evidence type="ECO:0000313" key="17">
    <source>
        <dbReference type="EMBL" id="SPD91720.1"/>
    </source>
</evidence>
<evidence type="ECO:0000313" key="18">
    <source>
        <dbReference type="EMBL" id="SPE06999.1"/>
    </source>
</evidence>
<dbReference type="CDD" id="cd00713">
    <property type="entry name" value="GltS"/>
    <property type="match status" value="1"/>
</dbReference>
<evidence type="ECO:0000256" key="3">
    <source>
        <dbReference type="ARBA" id="ARBA00009716"/>
    </source>
</evidence>
<dbReference type="Proteomes" id="UP000239237">
    <property type="component" value="Unassembled WGS sequence"/>
</dbReference>
<dbReference type="RefSeq" id="WP_072613456.1">
    <property type="nucleotide sequence ID" value="NZ_CAURUR010000001.1"/>
</dbReference>
<dbReference type="SUPFAM" id="SSF51395">
    <property type="entry name" value="FMN-linked oxidoreductases"/>
    <property type="match status" value="1"/>
</dbReference>
<reference evidence="17 20" key="1">
    <citation type="submission" date="2018-02" db="EMBL/GenBank/DDBJ databases">
        <authorList>
            <person name="Rodrigo-Torres L."/>
            <person name="Arahal R. D."/>
            <person name="Lucena T."/>
        </authorList>
    </citation>
    <scope>NUCLEOTIDE SEQUENCE [LARGE SCALE GENOMIC DNA]</scope>
    <source>
        <strain evidence="17 20">CECT 8486</strain>
    </source>
</reference>
<evidence type="ECO:0000313" key="19">
    <source>
        <dbReference type="Proteomes" id="UP000237923"/>
    </source>
</evidence>
<dbReference type="PANTHER" id="PTHR11938:SF133">
    <property type="entry name" value="GLUTAMATE SYNTHASE (NADH)"/>
    <property type="match status" value="1"/>
</dbReference>
<keyword evidence="9 18" id="KW-0560">Oxidoreductase</keyword>
<keyword evidence="5" id="KW-0285">Flavoprotein</keyword>
<dbReference type="GO" id="GO:0019676">
    <property type="term" value="P:ammonia assimilation cycle"/>
    <property type="evidence" value="ECO:0007669"/>
    <property type="project" value="TreeGrafter"/>
</dbReference>
<feature type="domain" description="Glutamine amidotransferase type-2" evidence="16">
    <location>
        <begin position="26"/>
        <end position="404"/>
    </location>
</feature>
<dbReference type="PROSITE" id="PS51278">
    <property type="entry name" value="GATASE_TYPE_2"/>
    <property type="match status" value="1"/>
</dbReference>
<sequence length="1506" mass="166200">MKQSKLREQMTVNAPLWDESLEHDACGMGFIAQRYGLASHELVERAITLLTRMNHRGGTGSEPDTGDGAGLLMTIPDKFFKKMAKKEGVSLPRAGEYAVAMLFLPFDAVAKKKVLDKIIVEIIAGGFEYIFDRDVPFDFDACGPTAQKAMPGFRQVFIKKPQHVASGRAFDDALFTLRRHLEDMISDEDMYIASLSAKTITYKGMLHAYQVGQFFLDLHDKDVEAKIALTHSRFSTNTFPSWDRAQPFRFLAHNGEINTLQGDVNWMKTHGVAIYNEENSDSAMMENTMEHLYRHGRSIPQALLMMVPEAHSKEANVSDGLAAFTEYNESFMAPWDGPAAVVFTDGDIVGARLDRNGLRPSRYLITDDGYIILSSESGVVDVPASSIIEKGVLGPANMILVDTKTGIFTRNEEVKHHFATQHPYRQWLNDHQETLQELPNQNLLEKRLNNKERLTLFKRFGYTQEVIDGAVLKMANTGQEPTVAMGYDSPLAILSDKPQGLFTFFKQQFAQVTNPPIDALREHLVIATQMYLGREVDFQQDLPENASKLRIDSPILSPADFAKIAHISNSKQKIALIKLAYNLTGLANGRLERALIGINQQADAAIASGATILILSDREVTKNQLTVPALLAVSSLKNYLAANGNATNASIVLNTAEAIETHHFATLVGYGAAAIYPRGAYRILEAYDINDAAHQENYRVAAEKGIVKIMAKMGISTIQGYYGAQLFEAIGLSKNVVDTYFTGTHSRIGGLDLNQIEEEYLKRYTAAYDESQDDPIPSGGAYSLREDGEYHLYNQMMMYKFQTAVRTGNEELFKEYVADIHEAEHKHPGTIRSMWEIVSNRQPIDIHEVERVENIVKRFKVGAMSFGALSQEAHETMAVAMNRLGAKSNSGEGGENRKRFHTNKNSKIKQVASSRFGVNAEYLMSAEEIQIKMAQGAKPGEGGQLAGNKVFPWIAETRGSTPGVRLISPPPHHDIYSIEDLKQLIFDLKAVNPYAKINVKLVSSTGVGTIATGAVKAGADTVTVSGYDGGTGAAPRNSIRDAGLPWELGLAEAHQILSANKLRQRMTLETDGKLLTGRDIAIAAMLGAEEFSFATLSMVAIGCIMMRVCHLNTCPVGITSQNPLLRSRFQGKPEDIINMMTFLAQDLRELMAKLGFRTLEEMVGHTELLKIRFTTNKKYKSLDFSNMIGQVIPITRKTKDPFIAKRQWPELDMAAKAAIDNKQTLTMSAPIDNVSRAVGARMGGWIAERYGNTKLSPGLLRYTYTGSAGQSFAAFTTQGMELKIIGEANDYVGKSLSGARLIVTPPKDAGYDTNNSPIIGNVACFGGFAGEAYFHGRAGERFFVRNSGVCGVVEGVGDHGCEYMTGGVAVILGTIGRNFAAGMSGGIAYIYDPNHEAAANINLEMVDLFGIDQTHGDDILYSLLQSHAVYTGSQKAKDILDHFEDEKANFIKVYPTEYHEVLNIMNKYETEGFSGLTKELKAFNELMPEYERVPETEEELETLLSK</sequence>
<accession>A0A2N9K901</accession>
<dbReference type="GO" id="GO:0016041">
    <property type="term" value="F:glutamate synthase (ferredoxin) activity"/>
    <property type="evidence" value="ECO:0007669"/>
    <property type="project" value="UniProtKB-EC"/>
</dbReference>
<evidence type="ECO:0000256" key="6">
    <source>
        <dbReference type="ARBA" id="ARBA00022643"/>
    </source>
</evidence>
<dbReference type="Gene3D" id="3.20.20.70">
    <property type="entry name" value="Aldolase class I"/>
    <property type="match status" value="2"/>
</dbReference>
<dbReference type="GO" id="GO:0046872">
    <property type="term" value="F:metal ion binding"/>
    <property type="evidence" value="ECO:0007669"/>
    <property type="project" value="UniProtKB-KW"/>
</dbReference>
<proteinExistence type="inferred from homology"/>
<evidence type="ECO:0000256" key="2">
    <source>
        <dbReference type="ARBA" id="ARBA00001927"/>
    </source>
</evidence>
<keyword evidence="20" id="KW-1185">Reference proteome</keyword>
<name>A0A2N9K901_9LACO</name>
<dbReference type="InterPro" id="IPR029055">
    <property type="entry name" value="Ntn_hydrolases_N"/>
</dbReference>
<comment type="cofactor">
    <cofactor evidence="2">
        <name>[3Fe-4S] cluster</name>
        <dbReference type="ChEBI" id="CHEBI:21137"/>
    </cofactor>
</comment>
<dbReference type="EMBL" id="OKQU01000001">
    <property type="protein sequence ID" value="SPE06999.1"/>
    <property type="molecule type" value="Genomic_DNA"/>
</dbReference>
<dbReference type="CDD" id="cd02808">
    <property type="entry name" value="GltS_FMN"/>
    <property type="match status" value="1"/>
</dbReference>
<evidence type="ECO:0000256" key="8">
    <source>
        <dbReference type="ARBA" id="ARBA00022962"/>
    </source>
</evidence>
<evidence type="ECO:0000313" key="20">
    <source>
        <dbReference type="Proteomes" id="UP000239237"/>
    </source>
</evidence>
<keyword evidence="10" id="KW-0408">Iron</keyword>
<dbReference type="EMBL" id="OKQR01000001">
    <property type="protein sequence ID" value="SPD91720.1"/>
    <property type="molecule type" value="Genomic_DNA"/>
</dbReference>
<dbReference type="GO" id="GO:0006537">
    <property type="term" value="P:glutamate biosynthetic process"/>
    <property type="evidence" value="ECO:0007669"/>
    <property type="project" value="UniProtKB-KW"/>
</dbReference>
<dbReference type="GO" id="GO:0051538">
    <property type="term" value="F:3 iron, 4 sulfur cluster binding"/>
    <property type="evidence" value="ECO:0007669"/>
    <property type="project" value="UniProtKB-KW"/>
</dbReference>
<evidence type="ECO:0000256" key="11">
    <source>
        <dbReference type="ARBA" id="ARBA00023014"/>
    </source>
</evidence>
<keyword evidence="11" id="KW-0411">Iron-sulfur</keyword>
<dbReference type="InterPro" id="IPR036485">
    <property type="entry name" value="Glu_synth_asu_C_sf"/>
</dbReference>
<keyword evidence="4" id="KW-0028">Amino-acid biosynthesis</keyword>
<dbReference type="InterPro" id="IPR017932">
    <property type="entry name" value="GATase_2_dom"/>
</dbReference>
<keyword evidence="6" id="KW-0288">FMN</keyword>
<reference evidence="18 19" key="2">
    <citation type="submission" date="2018-02" db="EMBL/GenBank/DDBJ databases">
        <authorList>
            <person name="Cohen D.B."/>
            <person name="Kent A.D."/>
        </authorList>
    </citation>
    <scope>NUCLEOTIDE SEQUENCE [LARGE SCALE GENOMIC DNA]</scope>
    <source>
        <strain evidence="18 19">CECT 9216</strain>
    </source>
</reference>
<dbReference type="InterPro" id="IPR013785">
    <property type="entry name" value="Aldolase_TIM"/>
</dbReference>
<keyword evidence="13" id="KW-0003">3Fe-4S</keyword>
<dbReference type="CDD" id="cd00982">
    <property type="entry name" value="gltB_C"/>
    <property type="match status" value="1"/>
</dbReference>
<dbReference type="SUPFAM" id="SSF56235">
    <property type="entry name" value="N-terminal nucleophile aminohydrolases (Ntn hydrolases)"/>
    <property type="match status" value="1"/>
</dbReference>
<dbReference type="InterPro" id="IPR002489">
    <property type="entry name" value="Glu_synth_asu_C"/>
</dbReference>
<dbReference type="GeneID" id="99673937"/>
<keyword evidence="8" id="KW-0315">Glutamine amidotransferase</keyword>
<comment type="cofactor">
    <cofactor evidence="1">
        <name>FMN</name>
        <dbReference type="ChEBI" id="CHEBI:58210"/>
    </cofactor>
</comment>
<evidence type="ECO:0000256" key="10">
    <source>
        <dbReference type="ARBA" id="ARBA00023004"/>
    </source>
</evidence>
<dbReference type="SUPFAM" id="SSF69336">
    <property type="entry name" value="Alpha subunit of glutamate synthase, C-terminal domain"/>
    <property type="match status" value="1"/>
</dbReference>
<evidence type="ECO:0000256" key="4">
    <source>
        <dbReference type="ARBA" id="ARBA00022605"/>
    </source>
</evidence>
<evidence type="ECO:0000259" key="16">
    <source>
        <dbReference type="PROSITE" id="PS51278"/>
    </source>
</evidence>
<dbReference type="KEGG" id="lsu:A6B45_03970"/>
<dbReference type="Pfam" id="PF00310">
    <property type="entry name" value="GATase_2"/>
    <property type="match status" value="1"/>
</dbReference>
<evidence type="ECO:0000256" key="7">
    <source>
        <dbReference type="ARBA" id="ARBA00022723"/>
    </source>
</evidence>
<evidence type="ECO:0000256" key="14">
    <source>
        <dbReference type="ARBA" id="ARBA00029440"/>
    </source>
</evidence>
<comment type="similarity">
    <text evidence="3">Belongs to the glutamate synthase family.</text>
</comment>
<evidence type="ECO:0000256" key="1">
    <source>
        <dbReference type="ARBA" id="ARBA00001917"/>
    </source>
</evidence>
<dbReference type="Gene3D" id="3.60.20.10">
    <property type="entry name" value="Glutamine Phosphoribosylpyrophosphate, subunit 1, domain 1"/>
    <property type="match status" value="1"/>
</dbReference>
<dbReference type="Pfam" id="PF04898">
    <property type="entry name" value="Glu_syn_central"/>
    <property type="match status" value="1"/>
</dbReference>
<protein>
    <submittedName>
        <fullName evidence="18">Ferredoxin-dependent glutamate synthase 1</fullName>
        <ecNumber evidence="18">1.4.7.1</ecNumber>
    </submittedName>
</protein>
<dbReference type="NCBIfam" id="NF008730">
    <property type="entry name" value="PRK11750.1"/>
    <property type="match status" value="1"/>
</dbReference>
<keyword evidence="12" id="KW-0314">Glutamate biosynthesis</keyword>
<evidence type="ECO:0000256" key="13">
    <source>
        <dbReference type="ARBA" id="ARBA00023291"/>
    </source>
</evidence>
<evidence type="ECO:0000256" key="5">
    <source>
        <dbReference type="ARBA" id="ARBA00022630"/>
    </source>
</evidence>
<evidence type="ECO:0000256" key="9">
    <source>
        <dbReference type="ARBA" id="ARBA00023002"/>
    </source>
</evidence>
<dbReference type="InterPro" id="IPR006982">
    <property type="entry name" value="Glu_synth_centr_N"/>
</dbReference>
<feature type="region of interest" description="Disordered" evidence="15">
    <location>
        <begin position="886"/>
        <end position="905"/>
    </location>
</feature>
<dbReference type="Gene3D" id="2.160.20.60">
    <property type="entry name" value="Glutamate synthase, alpha subunit, C-terminal domain"/>
    <property type="match status" value="1"/>
</dbReference>
<dbReference type="Proteomes" id="UP000237923">
    <property type="component" value="Unassembled WGS sequence"/>
</dbReference>
<dbReference type="EC" id="1.4.7.1" evidence="18"/>
<comment type="pathway">
    <text evidence="14">Amino-acid biosynthesis.</text>
</comment>
<evidence type="ECO:0000256" key="12">
    <source>
        <dbReference type="ARBA" id="ARBA00023164"/>
    </source>
</evidence>
<dbReference type="InterPro" id="IPR002932">
    <property type="entry name" value="Glu_synthdom"/>
</dbReference>